<dbReference type="RefSeq" id="WP_369182282.1">
    <property type="nucleotide sequence ID" value="NZ_CP163445.1"/>
</dbReference>
<dbReference type="InterPro" id="IPR036388">
    <property type="entry name" value="WH-like_DNA-bd_sf"/>
</dbReference>
<dbReference type="Gene3D" id="1.10.10.10">
    <property type="entry name" value="Winged helix-like DNA-binding domain superfamily/Winged helix DNA-binding domain"/>
    <property type="match status" value="1"/>
</dbReference>
<accession>A0AB39TD29</accession>
<proteinExistence type="predicted"/>
<feature type="domain" description="HTH marR-type" evidence="1">
    <location>
        <begin position="35"/>
        <end position="136"/>
    </location>
</feature>
<dbReference type="EMBL" id="CP163445">
    <property type="protein sequence ID" value="XDQ77443.1"/>
    <property type="molecule type" value="Genomic_DNA"/>
</dbReference>
<evidence type="ECO:0000259" key="1">
    <source>
        <dbReference type="SMART" id="SM00347"/>
    </source>
</evidence>
<protein>
    <submittedName>
        <fullName evidence="2">MarR family winged helix-turn-helix transcriptional regulator</fullName>
    </submittedName>
</protein>
<sequence>MAEDGAVERGSDGLDARLIDAVERLGDAGRAMLRDAAKREGLSVTQAQLLLRVTSPSAGPQSTGSFARWLEVSAPTVSDAAAALVRKGLLEAVPDVTETRRSAWVPTGPGREAAERLRGWRDPLAAGLSAASPEDRATALRVLLEAVASLHRTGRITVARTCLTCRFLRHEHPDGRAGEWCGLMAAPLGAADLRVDCPEHEPAHEPAQRP</sequence>
<dbReference type="AlphaFoldDB" id="A0AB39TD29"/>
<dbReference type="InterPro" id="IPR000835">
    <property type="entry name" value="HTH_MarR-typ"/>
</dbReference>
<dbReference type="SMART" id="SM00347">
    <property type="entry name" value="HTH_MARR"/>
    <property type="match status" value="1"/>
</dbReference>
<dbReference type="GO" id="GO:0003700">
    <property type="term" value="F:DNA-binding transcription factor activity"/>
    <property type="evidence" value="ECO:0007669"/>
    <property type="project" value="InterPro"/>
</dbReference>
<gene>
    <name evidence="2" type="ORF">AB2U05_02540</name>
</gene>
<organism evidence="2">
    <name type="scientific">Streptomyces sp. Y1</name>
    <dbReference type="NCBI Taxonomy" id="3238634"/>
    <lineage>
        <taxon>Bacteria</taxon>
        <taxon>Bacillati</taxon>
        <taxon>Actinomycetota</taxon>
        <taxon>Actinomycetes</taxon>
        <taxon>Kitasatosporales</taxon>
        <taxon>Streptomycetaceae</taxon>
        <taxon>Streptomyces</taxon>
    </lineage>
</organism>
<name>A0AB39TD29_9ACTN</name>
<reference evidence="2" key="1">
    <citation type="submission" date="2024-07" db="EMBL/GenBank/DDBJ databases">
        <authorList>
            <person name="Yu S.T."/>
        </authorList>
    </citation>
    <scope>NUCLEOTIDE SEQUENCE</scope>
    <source>
        <strain evidence="2">Y1</strain>
    </source>
</reference>
<evidence type="ECO:0000313" key="2">
    <source>
        <dbReference type="EMBL" id="XDQ77443.1"/>
    </source>
</evidence>
<dbReference type="SUPFAM" id="SSF46785">
    <property type="entry name" value="Winged helix' DNA-binding domain"/>
    <property type="match status" value="1"/>
</dbReference>
<dbReference type="InterPro" id="IPR036390">
    <property type="entry name" value="WH_DNA-bd_sf"/>
</dbReference>